<dbReference type="Proteomes" id="UP001216579">
    <property type="component" value="Unassembled WGS sequence"/>
</dbReference>
<proteinExistence type="predicted"/>
<dbReference type="SUPFAM" id="SSF51735">
    <property type="entry name" value="NAD(P)-binding Rossmann-fold domains"/>
    <property type="match status" value="1"/>
</dbReference>
<reference evidence="2 3" key="1">
    <citation type="submission" date="2023-03" db="EMBL/GenBank/DDBJ databases">
        <title>Draft genome sequence of Streptomyces sp. RB6PN23 isolated from peat swamp forest in Thailand.</title>
        <authorList>
            <person name="Klaysubun C."/>
            <person name="Duangmal K."/>
        </authorList>
    </citation>
    <scope>NUCLEOTIDE SEQUENCE [LARGE SCALE GENOMIC DNA]</scope>
    <source>
        <strain evidence="2 3">RB6PN23</strain>
    </source>
</reference>
<dbReference type="PANTHER" id="PTHR43125">
    <property type="entry name" value="INOSITOL-3-PHOSPHATE SYNTHASE"/>
    <property type="match status" value="1"/>
</dbReference>
<organism evidence="2 3">
    <name type="scientific">Streptomyces silvisoli</name>
    <dbReference type="NCBI Taxonomy" id="3034235"/>
    <lineage>
        <taxon>Bacteria</taxon>
        <taxon>Bacillati</taxon>
        <taxon>Actinomycetota</taxon>
        <taxon>Actinomycetes</taxon>
        <taxon>Kitasatosporales</taxon>
        <taxon>Streptomycetaceae</taxon>
        <taxon>Streptomyces</taxon>
    </lineage>
</organism>
<sequence>MNNHGATGAQVRVALAGVGSVSSSLVQAVELASERAGALPGIMHAEIGGYRLSDLEFVAAFDVDSNKVGADLSKAISISPTVAVAHVDVAPMALAVQCGLLLDGLDGHLSGLIQPHPDCAGVTIEQVSAQLVEVAADVLVCLLPAGSTAAVQAYAGAAALAGVGFVNATPEPVANDPELVRLFEENGAALLGDDLRSHLGATTLHTALIELLRTRSLTITNTYQINIGGNTDFLNLSDARRAAGKVRTKRSALQAAGIDASHVSAGPNGYVEYLGDTKTCFLRLEATSVLGSPLVMDVRLQVEDSPNAAGVLANAVRVAKVARDLSMAGVVDAVCPFLFKNPRTGATESTGLRMFTDFVRTAAARD</sequence>
<comment type="caution">
    <text evidence="2">The sequence shown here is derived from an EMBL/GenBank/DDBJ whole genome shotgun (WGS) entry which is preliminary data.</text>
</comment>
<dbReference type="SUPFAM" id="SSF55347">
    <property type="entry name" value="Glyceraldehyde-3-phosphate dehydrogenase-like, C-terminal domain"/>
    <property type="match status" value="1"/>
</dbReference>
<accession>A0ABT5ZKE2</accession>
<evidence type="ECO:0000313" key="2">
    <source>
        <dbReference type="EMBL" id="MDF3290295.1"/>
    </source>
</evidence>
<dbReference type="Gene3D" id="3.40.50.720">
    <property type="entry name" value="NAD(P)-binding Rossmann-like Domain"/>
    <property type="match status" value="1"/>
</dbReference>
<dbReference type="InterPro" id="IPR052199">
    <property type="entry name" value="MIPS"/>
</dbReference>
<evidence type="ECO:0000259" key="1">
    <source>
        <dbReference type="Pfam" id="PF01658"/>
    </source>
</evidence>
<dbReference type="EMBL" id="JARJBC010000007">
    <property type="protein sequence ID" value="MDF3290295.1"/>
    <property type="molecule type" value="Genomic_DNA"/>
</dbReference>
<gene>
    <name evidence="2" type="ORF">P3G67_13780</name>
</gene>
<name>A0ABT5ZKE2_9ACTN</name>
<evidence type="ECO:0000313" key="3">
    <source>
        <dbReference type="Proteomes" id="UP001216579"/>
    </source>
</evidence>
<dbReference type="Pfam" id="PF01658">
    <property type="entry name" value="Inos-1-P_synth"/>
    <property type="match status" value="1"/>
</dbReference>
<keyword evidence="3" id="KW-1185">Reference proteome</keyword>
<feature type="domain" description="Myo-inositol-1-phosphate synthase GAPDH-like" evidence="1">
    <location>
        <begin position="200"/>
        <end position="305"/>
    </location>
</feature>
<protein>
    <submittedName>
        <fullName evidence="2">Inositol-3-phosphate synthase</fullName>
    </submittedName>
</protein>
<dbReference type="InterPro" id="IPR036291">
    <property type="entry name" value="NAD(P)-bd_dom_sf"/>
</dbReference>
<dbReference type="RefSeq" id="WP_276093732.1">
    <property type="nucleotide sequence ID" value="NZ_JARJBC010000007.1"/>
</dbReference>
<dbReference type="PANTHER" id="PTHR43125:SF1">
    <property type="entry name" value="INOSITOL-3-PHOSPHATE SYNTHASE"/>
    <property type="match status" value="1"/>
</dbReference>
<dbReference type="InterPro" id="IPR013021">
    <property type="entry name" value="Myo-inos-1-P_Synthase_GAPDH"/>
</dbReference>
<dbReference type="Gene3D" id="3.30.360.10">
    <property type="entry name" value="Dihydrodipicolinate Reductase, domain 2"/>
    <property type="match status" value="1"/>
</dbReference>